<dbReference type="InterPro" id="IPR025340">
    <property type="entry name" value="DUF4246"/>
</dbReference>
<dbReference type="PANTHER" id="PTHR33119:SF1">
    <property type="entry name" value="FE2OG DIOXYGENASE DOMAIN-CONTAINING PROTEIN"/>
    <property type="match status" value="1"/>
</dbReference>
<dbReference type="PANTHER" id="PTHR33119">
    <property type="entry name" value="IFI3P"/>
    <property type="match status" value="1"/>
</dbReference>
<feature type="domain" description="DUF4246" evidence="2">
    <location>
        <begin position="11"/>
        <end position="87"/>
    </location>
</feature>
<dbReference type="Proteomes" id="UP000248961">
    <property type="component" value="Unassembled WGS sequence"/>
</dbReference>
<proteinExistence type="predicted"/>
<organism evidence="3 4">
    <name type="scientific">Aspergillus homomorphus (strain CBS 101889)</name>
    <dbReference type="NCBI Taxonomy" id="1450537"/>
    <lineage>
        <taxon>Eukaryota</taxon>
        <taxon>Fungi</taxon>
        <taxon>Dikarya</taxon>
        <taxon>Ascomycota</taxon>
        <taxon>Pezizomycotina</taxon>
        <taxon>Eurotiomycetes</taxon>
        <taxon>Eurotiomycetidae</taxon>
        <taxon>Eurotiales</taxon>
        <taxon>Aspergillaceae</taxon>
        <taxon>Aspergillus</taxon>
        <taxon>Aspergillus subgen. Circumdati</taxon>
    </lineage>
</organism>
<evidence type="ECO:0000259" key="2">
    <source>
        <dbReference type="Pfam" id="PF21666"/>
    </source>
</evidence>
<evidence type="ECO:0000313" key="3">
    <source>
        <dbReference type="EMBL" id="RAL15816.1"/>
    </source>
</evidence>
<dbReference type="OrthoDB" id="415532at2759"/>
<name>A0A395I7D8_ASPHC</name>
<dbReference type="Pfam" id="PF14033">
    <property type="entry name" value="DUF4246"/>
    <property type="match status" value="1"/>
</dbReference>
<dbReference type="Pfam" id="PF21666">
    <property type="entry name" value="DUF4246_N"/>
    <property type="match status" value="1"/>
</dbReference>
<dbReference type="STRING" id="1450537.A0A395I7D8"/>
<dbReference type="InterPro" id="IPR049207">
    <property type="entry name" value="DUF4246_N"/>
</dbReference>
<dbReference type="GeneID" id="37196731"/>
<dbReference type="AlphaFoldDB" id="A0A395I7D8"/>
<protein>
    <submittedName>
        <fullName evidence="3">Uncharacterized protein</fullName>
    </submittedName>
</protein>
<gene>
    <name evidence="3" type="ORF">BO97DRAFT_361940</name>
</gene>
<evidence type="ECO:0000259" key="1">
    <source>
        <dbReference type="Pfam" id="PF14033"/>
    </source>
</evidence>
<sequence length="582" mass="67182">MAASHTQQIMLPGFNLPLNHTRQGKYSWDRTTLPNALDPQDIYHGYIGNLLVHREIIMLQIMNTISEKPDWDRKVFDDEITAKWRKEISESGQDVTPAMIDWILVEMRWKAKALKQEGTFTVFDHVGVVRSDTAIPQDLQKALRDAVAPLENIPVEAKDYHPGSDDKVLDLVHPSLFPLVYGRTRILPDRTMTVDDCLEHQGQGEVLPAPTDEESQGHGREPFWRWRASNYKVFSQKFQWLPCDVQFAPDGGCRIASYINNLHPVHHRDLYGVVEKMISHAIPQWDKSLTRTRQFNNTRILYDRVEYLDRSTPEPEWDEHGHEDNDDYDDEYEERRSEWWRTRPIKLPEPLSRFSPPQVSYEGAMNLREKFGETGLQVIVKLANIELSPEKPTYEGGSWHIEGQLNERICATAIYYYDSENITESRLAFRHRAESIDDTHYEQDQHEFIHAVYGFGPDVDGHNDGHFTQDLGSVLCNEGRLLTFPNTVQHRVAPFALADPTKSGHRKILALFLIDPNRRIISTANVPPQQAEWADGEDSLSGKLMTLEEAKEYRLELMKERSVLQDTQNQAFEVGSFSLCEH</sequence>
<feature type="domain" description="DUF4246" evidence="1">
    <location>
        <begin position="98"/>
        <end position="535"/>
    </location>
</feature>
<evidence type="ECO:0000313" key="4">
    <source>
        <dbReference type="Proteomes" id="UP000248961"/>
    </source>
</evidence>
<dbReference type="RefSeq" id="XP_025554970.1">
    <property type="nucleotide sequence ID" value="XM_025692442.1"/>
</dbReference>
<dbReference type="VEuPathDB" id="FungiDB:BO97DRAFT_361940"/>
<keyword evidence="4" id="KW-1185">Reference proteome</keyword>
<dbReference type="InterPro" id="IPR049192">
    <property type="entry name" value="DUF4246_C"/>
</dbReference>
<accession>A0A395I7D8</accession>
<reference evidence="3 4" key="1">
    <citation type="submission" date="2018-02" db="EMBL/GenBank/DDBJ databases">
        <title>The genomes of Aspergillus section Nigri reveals drivers in fungal speciation.</title>
        <authorList>
            <consortium name="DOE Joint Genome Institute"/>
            <person name="Vesth T.C."/>
            <person name="Nybo J."/>
            <person name="Theobald S."/>
            <person name="Brandl J."/>
            <person name="Frisvad J.C."/>
            <person name="Nielsen K.F."/>
            <person name="Lyhne E.K."/>
            <person name="Kogle M.E."/>
            <person name="Kuo A."/>
            <person name="Riley R."/>
            <person name="Clum A."/>
            <person name="Nolan M."/>
            <person name="Lipzen A."/>
            <person name="Salamov A."/>
            <person name="Henrissat B."/>
            <person name="Wiebenga A."/>
            <person name="De vries R.P."/>
            <person name="Grigoriev I.V."/>
            <person name="Mortensen U.H."/>
            <person name="Andersen M.R."/>
            <person name="Baker S.E."/>
        </authorList>
    </citation>
    <scope>NUCLEOTIDE SEQUENCE [LARGE SCALE GENOMIC DNA]</scope>
    <source>
        <strain evidence="3 4">CBS 101889</strain>
    </source>
</reference>
<dbReference type="EMBL" id="KZ824270">
    <property type="protein sequence ID" value="RAL15816.1"/>
    <property type="molecule type" value="Genomic_DNA"/>
</dbReference>